<evidence type="ECO:0000313" key="3">
    <source>
        <dbReference type="Proteomes" id="UP000053647"/>
    </source>
</evidence>
<reference evidence="2 3" key="1">
    <citation type="submission" date="2014-06" db="EMBL/GenBank/DDBJ databases">
        <authorList>
            <consortium name="DOE Joint Genome Institute"/>
            <person name="Kuo A."/>
            <person name="Kohler A."/>
            <person name="Nagy L.G."/>
            <person name="Floudas D."/>
            <person name="Copeland A."/>
            <person name="Barry K.W."/>
            <person name="Cichocki N."/>
            <person name="Veneault-Fourrey C."/>
            <person name="LaButti K."/>
            <person name="Lindquist E.A."/>
            <person name="Lipzen A."/>
            <person name="Lundell T."/>
            <person name="Morin E."/>
            <person name="Murat C."/>
            <person name="Sun H."/>
            <person name="Tunlid A."/>
            <person name="Henrissat B."/>
            <person name="Grigoriev I.V."/>
            <person name="Hibbett D.S."/>
            <person name="Martin F."/>
            <person name="Nordberg H.P."/>
            <person name="Cantor M.N."/>
            <person name="Hua S.X."/>
        </authorList>
    </citation>
    <scope>NUCLEOTIDE SEQUENCE [LARGE SCALE GENOMIC DNA]</scope>
    <source>
        <strain evidence="2 3">ATCC 200175</strain>
    </source>
</reference>
<evidence type="ECO:0000256" key="1">
    <source>
        <dbReference type="SAM" id="MobiDB-lite"/>
    </source>
</evidence>
<dbReference type="EMBL" id="KN819420">
    <property type="protein sequence ID" value="KIJ10013.1"/>
    <property type="molecule type" value="Genomic_DNA"/>
</dbReference>
<reference evidence="3" key="2">
    <citation type="submission" date="2015-01" db="EMBL/GenBank/DDBJ databases">
        <title>Evolutionary Origins and Diversification of the Mycorrhizal Mutualists.</title>
        <authorList>
            <consortium name="DOE Joint Genome Institute"/>
            <consortium name="Mycorrhizal Genomics Consortium"/>
            <person name="Kohler A."/>
            <person name="Kuo A."/>
            <person name="Nagy L.G."/>
            <person name="Floudas D."/>
            <person name="Copeland A."/>
            <person name="Barry K.W."/>
            <person name="Cichocki N."/>
            <person name="Veneault-Fourrey C."/>
            <person name="LaButti K."/>
            <person name="Lindquist E.A."/>
            <person name="Lipzen A."/>
            <person name="Lundell T."/>
            <person name="Morin E."/>
            <person name="Murat C."/>
            <person name="Riley R."/>
            <person name="Ohm R."/>
            <person name="Sun H."/>
            <person name="Tunlid A."/>
            <person name="Henrissat B."/>
            <person name="Grigoriev I.V."/>
            <person name="Hibbett D.S."/>
            <person name="Martin F."/>
        </authorList>
    </citation>
    <scope>NUCLEOTIDE SEQUENCE [LARGE SCALE GENOMIC DNA]</scope>
    <source>
        <strain evidence="3">ATCC 200175</strain>
    </source>
</reference>
<organism evidence="2 3">
    <name type="scientific">Paxillus involutus ATCC 200175</name>
    <dbReference type="NCBI Taxonomy" id="664439"/>
    <lineage>
        <taxon>Eukaryota</taxon>
        <taxon>Fungi</taxon>
        <taxon>Dikarya</taxon>
        <taxon>Basidiomycota</taxon>
        <taxon>Agaricomycotina</taxon>
        <taxon>Agaricomycetes</taxon>
        <taxon>Agaricomycetidae</taxon>
        <taxon>Boletales</taxon>
        <taxon>Paxilineae</taxon>
        <taxon>Paxillaceae</taxon>
        <taxon>Paxillus</taxon>
    </lineage>
</organism>
<feature type="region of interest" description="Disordered" evidence="1">
    <location>
        <begin position="1"/>
        <end position="29"/>
    </location>
</feature>
<protein>
    <submittedName>
        <fullName evidence="2">Uncharacterized protein</fullName>
    </submittedName>
</protein>
<dbReference type="OrthoDB" id="2685848at2759"/>
<evidence type="ECO:0000313" key="2">
    <source>
        <dbReference type="EMBL" id="KIJ10013.1"/>
    </source>
</evidence>
<dbReference type="Proteomes" id="UP000053647">
    <property type="component" value="Unassembled WGS sequence"/>
</dbReference>
<name>A0A0C9TGT9_PAXIN</name>
<dbReference type="AlphaFoldDB" id="A0A0C9TGT9"/>
<gene>
    <name evidence="2" type="ORF">PAXINDRAFT_16918</name>
</gene>
<accession>A0A0C9TGT9</accession>
<keyword evidence="3" id="KW-1185">Reference proteome</keyword>
<feature type="compositionally biased region" description="Low complexity" evidence="1">
    <location>
        <begin position="1"/>
        <end position="28"/>
    </location>
</feature>
<dbReference type="HOGENOM" id="CLU_099937_0_0_1"/>
<sequence length="155" mass="16502">MTSPVSPVPKASPVSKASPSKASPMSSMDPLVVVPHTPDVVTASAATSTIPLSVDADEVPVGFPGLHTHTLTLPNGEVRWQHIFGDFIFDIPDPQAVGPFYLVMRGTRIGVLSTWQRTSPYVLGVSMAAYSRTLSVHDGVERMLIAIKLGKAQVL</sequence>
<proteinExistence type="predicted"/>